<dbReference type="InterPro" id="IPR034202">
    <property type="entry name" value="Subtilisin_Carlsberg-like"/>
</dbReference>
<dbReference type="PRINTS" id="PR00723">
    <property type="entry name" value="SUBTILISIN"/>
</dbReference>
<proteinExistence type="inferred from homology"/>
<feature type="signal peptide" evidence="7">
    <location>
        <begin position="1"/>
        <end position="23"/>
    </location>
</feature>
<dbReference type="EMBL" id="JASJUT010000005">
    <property type="protein sequence ID" value="MDK2596046.1"/>
    <property type="molecule type" value="Genomic_DNA"/>
</dbReference>
<sequence>MSMKFQCSSLLIASMVLPCIANAQSAAHYYIVKLKDTPWQQSSHGPLEPERVSTFTSKRLARVAEQSGFQVEKMLPSVNAMTLVLTASQQQQLSLSPDIEFVERDPIRTISSEEIPYGVAMTQANLIRPPQSSPKKVCVLDSGYSVEHPDLPTRNVTGASNFGTLATGDWRKDGLGHGTHVAGTIAALGGNGVGVTGVHGSAPIKLHISKVFDDAGRGAYGSDIIAAIEDCLAQGGNVTNMSLGGPHHSQAERLAFEKSYQQGMLHVAAAGNNGTSSKNYPASYSEVISVAAVDSNADKARFSQFNDAVELAAPGVRVKSTSHDLGYKLMSGTSMASPHVAGIATLLWNKHPGCTNEQLRDALQYTAIDKGDYGRDDEYGFGLIQAYTADNYLQKMGCGKPSASKPVADFDYQISMRSVYFTDQSSDDQYIAAHLWDFGDGHQSALANPEHSYFNDGHYRVSLTVTDSDGQTGIHVQTIEIDSGLPPQCEGHKQWQVDVSYQIGEVVFYQNYKYRALHWGAGIRPDLYPHLWQKLARCYAP</sequence>
<dbReference type="InterPro" id="IPR036573">
    <property type="entry name" value="CBM_sf_5/12"/>
</dbReference>
<evidence type="ECO:0000256" key="1">
    <source>
        <dbReference type="ARBA" id="ARBA00011073"/>
    </source>
</evidence>
<keyword evidence="10" id="KW-1185">Reference proteome</keyword>
<dbReference type="PANTHER" id="PTHR43806">
    <property type="entry name" value="PEPTIDASE S8"/>
    <property type="match status" value="1"/>
</dbReference>
<evidence type="ECO:0000313" key="10">
    <source>
        <dbReference type="Proteomes" id="UP001231915"/>
    </source>
</evidence>
<dbReference type="Gene3D" id="3.40.50.200">
    <property type="entry name" value="Peptidase S8/S53 domain"/>
    <property type="match status" value="1"/>
</dbReference>
<protein>
    <submittedName>
        <fullName evidence="9">S8 family serine peptidase</fullName>
    </submittedName>
</protein>
<dbReference type="InterPro" id="IPR037045">
    <property type="entry name" value="S8pro/Inhibitor_I9_sf"/>
</dbReference>
<feature type="chain" id="PRO_5045251007" evidence="7">
    <location>
        <begin position="24"/>
        <end position="541"/>
    </location>
</feature>
<comment type="similarity">
    <text evidence="1 6">Belongs to the peptidase S8 family.</text>
</comment>
<organism evidence="9 10">
    <name type="scientific">Pseudoalteromonas obscura</name>
    <dbReference type="NCBI Taxonomy" id="3048491"/>
    <lineage>
        <taxon>Bacteria</taxon>
        <taxon>Pseudomonadati</taxon>
        <taxon>Pseudomonadota</taxon>
        <taxon>Gammaproteobacteria</taxon>
        <taxon>Alteromonadales</taxon>
        <taxon>Pseudoalteromonadaceae</taxon>
        <taxon>Pseudoalteromonas</taxon>
    </lineage>
</organism>
<dbReference type="RefSeq" id="WP_284137513.1">
    <property type="nucleotide sequence ID" value="NZ_JASJUT010000005.1"/>
</dbReference>
<dbReference type="Proteomes" id="UP001231915">
    <property type="component" value="Unassembled WGS sequence"/>
</dbReference>
<evidence type="ECO:0000256" key="2">
    <source>
        <dbReference type="ARBA" id="ARBA00022670"/>
    </source>
</evidence>
<dbReference type="SUPFAM" id="SSF52743">
    <property type="entry name" value="Subtilisin-like"/>
    <property type="match status" value="1"/>
</dbReference>
<evidence type="ECO:0000256" key="7">
    <source>
        <dbReference type="SAM" id="SignalP"/>
    </source>
</evidence>
<dbReference type="CDD" id="cd00146">
    <property type="entry name" value="PKD"/>
    <property type="match status" value="1"/>
</dbReference>
<feature type="active site" description="Charge relay system" evidence="6">
    <location>
        <position position="177"/>
    </location>
</feature>
<evidence type="ECO:0000313" key="9">
    <source>
        <dbReference type="EMBL" id="MDK2596046.1"/>
    </source>
</evidence>
<accession>A0ABT7ELZ4</accession>
<feature type="domain" description="PKD" evidence="8">
    <location>
        <begin position="418"/>
        <end position="472"/>
    </location>
</feature>
<dbReference type="SUPFAM" id="SSF49299">
    <property type="entry name" value="PKD domain"/>
    <property type="match status" value="1"/>
</dbReference>
<dbReference type="InterPro" id="IPR000209">
    <property type="entry name" value="Peptidase_S8/S53_dom"/>
</dbReference>
<evidence type="ECO:0000256" key="5">
    <source>
        <dbReference type="ARBA" id="ARBA00022825"/>
    </source>
</evidence>
<dbReference type="InterPro" id="IPR050131">
    <property type="entry name" value="Peptidase_S8_subtilisin-like"/>
</dbReference>
<keyword evidence="5 6" id="KW-0720">Serine protease</keyword>
<feature type="active site" description="Charge relay system" evidence="6">
    <location>
        <position position="141"/>
    </location>
</feature>
<dbReference type="InterPro" id="IPR000601">
    <property type="entry name" value="PKD_dom"/>
</dbReference>
<dbReference type="Gene3D" id="2.10.10.20">
    <property type="entry name" value="Carbohydrate-binding module superfamily 5/12"/>
    <property type="match status" value="1"/>
</dbReference>
<feature type="active site" description="Charge relay system" evidence="6">
    <location>
        <position position="334"/>
    </location>
</feature>
<dbReference type="Gene3D" id="3.30.70.80">
    <property type="entry name" value="Peptidase S8 propeptide/proteinase inhibitor I9"/>
    <property type="match status" value="1"/>
</dbReference>
<reference evidence="9 10" key="1">
    <citation type="submission" date="2023-05" db="EMBL/GenBank/DDBJ databases">
        <title>Pseudoalteromonas ardens sp. nov., Pseudoalteromonas obscura sp. nov., and Pseudoalteromonas umbrosa sp. nov., isolated from the coral Montipora capitata.</title>
        <authorList>
            <person name="Thomas E.M."/>
            <person name="Smith E.M."/>
            <person name="Papke E."/>
            <person name="Shlafstein M.D."/>
            <person name="Oline D.K."/>
            <person name="Videau P."/>
            <person name="Saw J.H."/>
            <person name="Strangman W.K."/>
            <person name="Ushijima B."/>
        </authorList>
    </citation>
    <scope>NUCLEOTIDE SEQUENCE [LARGE SCALE GENOMIC DNA]</scope>
    <source>
        <strain evidence="9 10">P94</strain>
    </source>
</reference>
<evidence type="ECO:0000259" key="8">
    <source>
        <dbReference type="PROSITE" id="PS50093"/>
    </source>
</evidence>
<dbReference type="InterPro" id="IPR022409">
    <property type="entry name" value="PKD/Chitinase_dom"/>
</dbReference>
<dbReference type="InterPro" id="IPR035986">
    <property type="entry name" value="PKD_dom_sf"/>
</dbReference>
<dbReference type="PROSITE" id="PS51892">
    <property type="entry name" value="SUBTILASE"/>
    <property type="match status" value="1"/>
</dbReference>
<dbReference type="SMART" id="SM00089">
    <property type="entry name" value="PKD"/>
    <property type="match status" value="1"/>
</dbReference>
<dbReference type="CDD" id="cd07477">
    <property type="entry name" value="Peptidases_S8_Subtilisin_subset"/>
    <property type="match status" value="1"/>
</dbReference>
<dbReference type="PROSITE" id="PS00138">
    <property type="entry name" value="SUBTILASE_SER"/>
    <property type="match status" value="1"/>
</dbReference>
<dbReference type="Gene3D" id="2.60.40.10">
    <property type="entry name" value="Immunoglobulins"/>
    <property type="match status" value="1"/>
</dbReference>
<comment type="caution">
    <text evidence="9">The sequence shown here is derived from an EMBL/GenBank/DDBJ whole genome shotgun (WGS) entry which is preliminary data.</text>
</comment>
<dbReference type="PROSITE" id="PS50093">
    <property type="entry name" value="PKD"/>
    <property type="match status" value="1"/>
</dbReference>
<evidence type="ECO:0000256" key="6">
    <source>
        <dbReference type="PROSITE-ProRule" id="PRU01240"/>
    </source>
</evidence>
<dbReference type="InterPro" id="IPR015500">
    <property type="entry name" value="Peptidase_S8_subtilisin-rel"/>
</dbReference>
<keyword evidence="3" id="KW-0479">Metal-binding</keyword>
<dbReference type="PANTHER" id="PTHR43806:SF11">
    <property type="entry name" value="CEREVISIN-RELATED"/>
    <property type="match status" value="1"/>
</dbReference>
<keyword evidence="7" id="KW-0732">Signal</keyword>
<dbReference type="SUPFAM" id="SSF51055">
    <property type="entry name" value="Carbohydrate binding domain"/>
    <property type="match status" value="1"/>
</dbReference>
<dbReference type="Pfam" id="PF00082">
    <property type="entry name" value="Peptidase_S8"/>
    <property type="match status" value="1"/>
</dbReference>
<keyword evidence="4 6" id="KW-0378">Hydrolase</keyword>
<dbReference type="InterPro" id="IPR023828">
    <property type="entry name" value="Peptidase_S8_Ser-AS"/>
</dbReference>
<dbReference type="InterPro" id="IPR022398">
    <property type="entry name" value="Peptidase_S8_His-AS"/>
</dbReference>
<evidence type="ECO:0000256" key="4">
    <source>
        <dbReference type="ARBA" id="ARBA00022801"/>
    </source>
</evidence>
<dbReference type="InterPro" id="IPR036852">
    <property type="entry name" value="Peptidase_S8/S53_dom_sf"/>
</dbReference>
<keyword evidence="2 6" id="KW-0645">Protease</keyword>
<dbReference type="Pfam" id="PF18911">
    <property type="entry name" value="PKD_4"/>
    <property type="match status" value="1"/>
</dbReference>
<gene>
    <name evidence="9" type="ORF">QNM18_13375</name>
</gene>
<evidence type="ECO:0000256" key="3">
    <source>
        <dbReference type="ARBA" id="ARBA00022723"/>
    </source>
</evidence>
<name>A0ABT7ELZ4_9GAMM</name>
<dbReference type="PROSITE" id="PS00137">
    <property type="entry name" value="SUBTILASE_HIS"/>
    <property type="match status" value="1"/>
</dbReference>
<dbReference type="InterPro" id="IPR013783">
    <property type="entry name" value="Ig-like_fold"/>
</dbReference>